<dbReference type="Proteomes" id="UP000075391">
    <property type="component" value="Unassembled WGS sequence"/>
</dbReference>
<feature type="transmembrane region" description="Helical" evidence="1">
    <location>
        <begin position="377"/>
        <end position="399"/>
    </location>
</feature>
<dbReference type="InterPro" id="IPR011640">
    <property type="entry name" value="Fe2_transport_prot_B_C"/>
</dbReference>
<dbReference type="PANTHER" id="PTHR43185">
    <property type="entry name" value="FERROUS IRON TRANSPORT PROTEIN B"/>
    <property type="match status" value="1"/>
</dbReference>
<dbReference type="PANTHER" id="PTHR43185:SF1">
    <property type="entry name" value="FE(2+) TRANSPORTER FEOB"/>
    <property type="match status" value="1"/>
</dbReference>
<dbReference type="InterPro" id="IPR050860">
    <property type="entry name" value="FeoB_GTPase"/>
</dbReference>
<dbReference type="GO" id="GO:0005886">
    <property type="term" value="C:plasma membrane"/>
    <property type="evidence" value="ECO:0007669"/>
    <property type="project" value="TreeGrafter"/>
</dbReference>
<proteinExistence type="predicted"/>
<dbReference type="OrthoDB" id="5287725at2"/>
<evidence type="ECO:0000313" key="3">
    <source>
        <dbReference type="EMBL" id="KYG69790.1"/>
    </source>
</evidence>
<evidence type="ECO:0000256" key="1">
    <source>
        <dbReference type="SAM" id="Phobius"/>
    </source>
</evidence>
<organism evidence="3 4">
    <name type="scientific">Bdellovibrio bacteriovorus</name>
    <dbReference type="NCBI Taxonomy" id="959"/>
    <lineage>
        <taxon>Bacteria</taxon>
        <taxon>Pseudomonadati</taxon>
        <taxon>Bdellovibrionota</taxon>
        <taxon>Bdellovibrionia</taxon>
        <taxon>Bdellovibrionales</taxon>
        <taxon>Pseudobdellovibrionaceae</taxon>
        <taxon>Bdellovibrio</taxon>
    </lineage>
</organism>
<keyword evidence="1" id="KW-1133">Transmembrane helix</keyword>
<accession>A0A150WTA3</accession>
<dbReference type="Pfam" id="PF07664">
    <property type="entry name" value="FeoB_C"/>
    <property type="match status" value="1"/>
</dbReference>
<dbReference type="GO" id="GO:0005525">
    <property type="term" value="F:GTP binding"/>
    <property type="evidence" value="ECO:0007669"/>
    <property type="project" value="InterPro"/>
</dbReference>
<dbReference type="GO" id="GO:0015093">
    <property type="term" value="F:ferrous iron transmembrane transporter activity"/>
    <property type="evidence" value="ECO:0007669"/>
    <property type="project" value="InterPro"/>
</dbReference>
<evidence type="ECO:0000259" key="2">
    <source>
        <dbReference type="PROSITE" id="PS51711"/>
    </source>
</evidence>
<dbReference type="Gene3D" id="3.40.50.300">
    <property type="entry name" value="P-loop containing nucleotide triphosphate hydrolases"/>
    <property type="match status" value="1"/>
</dbReference>
<dbReference type="SUPFAM" id="SSF52540">
    <property type="entry name" value="P-loop containing nucleoside triphosphate hydrolases"/>
    <property type="match status" value="1"/>
</dbReference>
<dbReference type="Pfam" id="PF07670">
    <property type="entry name" value="Gate"/>
    <property type="match status" value="2"/>
</dbReference>
<name>A0A150WTA3_BDEBC</name>
<dbReference type="PRINTS" id="PR00326">
    <property type="entry name" value="GTP1OBG"/>
</dbReference>
<keyword evidence="1" id="KW-0472">Membrane</keyword>
<dbReference type="EMBL" id="LUKF01000006">
    <property type="protein sequence ID" value="KYG69790.1"/>
    <property type="molecule type" value="Genomic_DNA"/>
</dbReference>
<feature type="transmembrane region" description="Helical" evidence="1">
    <location>
        <begin position="575"/>
        <end position="598"/>
    </location>
</feature>
<comment type="caution">
    <text evidence="3">The sequence shown here is derived from an EMBL/GenBank/DDBJ whole genome shotgun (WGS) entry which is preliminary data.</text>
</comment>
<dbReference type="PROSITE" id="PS51711">
    <property type="entry name" value="G_FEOB"/>
    <property type="match status" value="1"/>
</dbReference>
<feature type="domain" description="FeoB-type G" evidence="2">
    <location>
        <begin position="12"/>
        <end position="180"/>
    </location>
</feature>
<evidence type="ECO:0000313" key="4">
    <source>
        <dbReference type="Proteomes" id="UP000075391"/>
    </source>
</evidence>
<sequence length="639" mass="70379">MRTSETELAVEQLSIALVGAPNSGKTTLYNWLTGSRFKTVNYPGATVEFSLGHLASHLGESHMMVMDTPGTYSLHPKSADEWVTLKSIYENPKVKKIDGIIVVVDGTQISRHLQLVMQLRETGFPLMVVITMSDLLRKEGIEIDIPYLQKTLGCPVLQFDGLLAGGLKEIVAEAKKLHWTKEPARPVPWTFEIQETKLNQCEQIAKEALSHKTDHAQERLNRIVATTEKLDRVLLHPFLGFALFIVIMSALFSSVYWLATPFMDMIDGWFSVANEWVAGLGPGTLWADFLANGVITSFAAFMVFVPQIFILFLGIGILESTGYLARAATLIDRPFSALGMSGRSFVPLLSGFACAVPAIIATRNIPSTKDRMITNFVIPLMSCSARLPVYALCIAFLFHGESPLKAGLALAALYIGSMFLGALAAGIVSKFIPRQEPSLFMMELPIYRRPKFRVLLRHAWTRTLSYVKRAGPIIFTFAVIVWVGSTFPNYQTEDAHQKLEESYVGQLGKVIEPVVAPMGVDWRVGVGLISAFAAREVFVSSLAVTFNITDGDEDSQQEALLTQMSAATNAQGEKIFTVSSVIGLMVFFLIALQCMSTVGVQIRESGSWKFAVTQLVAFNLFAYVLVVLIVQGLRFIGVP</sequence>
<feature type="transmembrane region" description="Helical" evidence="1">
    <location>
        <begin position="238"/>
        <end position="259"/>
    </location>
</feature>
<dbReference type="InterPro" id="IPR006073">
    <property type="entry name" value="GTP-bd"/>
</dbReference>
<keyword evidence="1" id="KW-0812">Transmembrane</keyword>
<feature type="transmembrane region" description="Helical" evidence="1">
    <location>
        <begin position="610"/>
        <end position="633"/>
    </location>
</feature>
<feature type="transmembrane region" description="Helical" evidence="1">
    <location>
        <begin position="466"/>
        <end position="484"/>
    </location>
</feature>
<dbReference type="InterPro" id="IPR030389">
    <property type="entry name" value="G_FEOB_dom"/>
</dbReference>
<dbReference type="InterPro" id="IPR027417">
    <property type="entry name" value="P-loop_NTPase"/>
</dbReference>
<dbReference type="Pfam" id="PF02421">
    <property type="entry name" value="FeoB_N"/>
    <property type="match status" value="1"/>
</dbReference>
<dbReference type="AlphaFoldDB" id="A0A150WTA3"/>
<feature type="transmembrane region" description="Helical" evidence="1">
    <location>
        <begin position="411"/>
        <end position="432"/>
    </location>
</feature>
<dbReference type="InterPro" id="IPR011642">
    <property type="entry name" value="Gate_dom"/>
</dbReference>
<gene>
    <name evidence="3" type="ORF">AZI85_16195</name>
</gene>
<reference evidence="3 4" key="1">
    <citation type="submission" date="2016-03" db="EMBL/GenBank/DDBJ databases">
        <authorList>
            <person name="Ploux O."/>
        </authorList>
    </citation>
    <scope>NUCLEOTIDE SEQUENCE [LARGE SCALE GENOMIC DNA]</scope>
    <source>
        <strain evidence="3 4">BER2</strain>
    </source>
</reference>
<protein>
    <submittedName>
        <fullName evidence="3">Ferrous iron transporter B</fullName>
    </submittedName>
</protein>
<dbReference type="CDD" id="cd01879">
    <property type="entry name" value="FeoB"/>
    <property type="match status" value="1"/>
</dbReference>
<feature type="transmembrane region" description="Helical" evidence="1">
    <location>
        <begin position="345"/>
        <end position="365"/>
    </location>
</feature>
<dbReference type="RefSeq" id="WP_063243144.1">
    <property type="nucleotide sequence ID" value="NZ_LUKF01000006.1"/>
</dbReference>